<accession>I2H2P8</accession>
<dbReference type="GO" id="GO:0042030">
    <property type="term" value="F:ATPase inhibitor activity"/>
    <property type="evidence" value="ECO:0007669"/>
    <property type="project" value="EnsemblFungi"/>
</dbReference>
<dbReference type="GO" id="GO:0030915">
    <property type="term" value="C:Smc5-Smc6 complex"/>
    <property type="evidence" value="ECO:0007669"/>
    <property type="project" value="EnsemblFungi"/>
</dbReference>
<proteinExistence type="predicted"/>
<evidence type="ECO:0000313" key="2">
    <source>
        <dbReference type="Proteomes" id="UP000002866"/>
    </source>
</evidence>
<organism evidence="1 2">
    <name type="scientific">Henningerozyma blattae (strain ATCC 34711 / CBS 6284 / DSM 70876 / NBRC 10599 / NRRL Y-10934 / UCD 77-7)</name>
    <name type="common">Yeast</name>
    <name type="synonym">Tetrapisispora blattae</name>
    <dbReference type="NCBI Taxonomy" id="1071380"/>
    <lineage>
        <taxon>Eukaryota</taxon>
        <taxon>Fungi</taxon>
        <taxon>Dikarya</taxon>
        <taxon>Ascomycota</taxon>
        <taxon>Saccharomycotina</taxon>
        <taxon>Saccharomycetes</taxon>
        <taxon>Saccharomycetales</taxon>
        <taxon>Saccharomycetaceae</taxon>
        <taxon>Henningerozyma</taxon>
    </lineage>
</organism>
<gene>
    <name evidence="1" type="primary">TBLA0D01430</name>
    <name evidence="1" type="ORF">TBLA_0D01430</name>
</gene>
<evidence type="ECO:0000313" key="1">
    <source>
        <dbReference type="EMBL" id="CCH60650.1"/>
    </source>
</evidence>
<keyword evidence="2" id="KW-1185">Reference proteome</keyword>
<dbReference type="KEGG" id="tbl:TBLA_0D01430"/>
<dbReference type="HOGENOM" id="CLU_035923_0_0_1"/>
<name>I2H2P8_HENB6</name>
<dbReference type="OrthoDB" id="4050598at2759"/>
<dbReference type="RefSeq" id="XP_004180169.1">
    <property type="nucleotide sequence ID" value="XM_004180121.1"/>
</dbReference>
<dbReference type="EMBL" id="HE806319">
    <property type="protein sequence ID" value="CCH60650.1"/>
    <property type="molecule type" value="Genomic_DNA"/>
</dbReference>
<dbReference type="eggNOG" id="ENOG502QU63">
    <property type="taxonomic scope" value="Eukaryota"/>
</dbReference>
<sequence>MQCSSSQSFVLGKERKNNPHYFVDLTEDILNVFDILNSMCILENYNDLLLYLESNLMSIDHKKLVVPPFDVFMILLTVCTITPNYKNNIIQENDHYNTTLTLLNRRVQNILKMYIKIVKDFNTSKYEVYDLELLRCQLFLMVDSLIPSKHTISTNNNKRKNKNNSLEENKLFFPNKYESYVYCLDKNIETLGNTLLHLVFHKYGEFTNCILWTLVNSMSNTNENFLTTIEIWIPLLNIIFDILELRHEYFIMNELRKELPKSIFDELSESPLAKLFKMFVVSHNFSTRFCEYIFIECEGLKTSNSLNYRPHPIYHGENTFNNTYVQRVNYSKRYKLEKSFIFRRRIISLCYKLVSDLPRSKKLLSDPRMNKSTLTDHIVDSLLKLQDIVEFKTFFKSDDLLQDIGYLPYLAQKTFFVIRDQVLYPETHNQYPTFNRDTEECNFVENFGEDDKFLEELLDLVEESEDLFTNFNGQPFEKAFLLIEKSKICLVTLIKYFLYLECNDTSDLNHILIDSLLNTCKSYDEKLLNNIAELDCNISPFSLFSTLNNLFHK</sequence>
<dbReference type="Pfam" id="PF08691">
    <property type="entry name" value="Nse5"/>
    <property type="match status" value="1"/>
</dbReference>
<dbReference type="AlphaFoldDB" id="I2H2P8"/>
<reference evidence="1 2" key="1">
    <citation type="journal article" date="2011" name="Proc. Natl. Acad. Sci. U.S.A.">
        <title>Evolutionary erosion of yeast sex chromosomes by mating-type switching accidents.</title>
        <authorList>
            <person name="Gordon J.L."/>
            <person name="Armisen D."/>
            <person name="Proux-Wera E."/>
            <person name="Oheigeartaigh S.S."/>
            <person name="Byrne K.P."/>
            <person name="Wolfe K.H."/>
        </authorList>
    </citation>
    <scope>NUCLEOTIDE SEQUENCE [LARGE SCALE GENOMIC DNA]</scope>
    <source>
        <strain evidence="2">ATCC 34711 / CBS 6284 / DSM 70876 / NBRC 10599 / NRRL Y-10934 / UCD 77-7</strain>
    </source>
</reference>
<dbReference type="GeneID" id="14495686"/>
<dbReference type="FunCoup" id="I2H2P8">
    <property type="interactions" value="52"/>
</dbReference>
<dbReference type="GO" id="GO:0019789">
    <property type="term" value="F:SUMO transferase activity"/>
    <property type="evidence" value="ECO:0007669"/>
    <property type="project" value="EnsemblFungi"/>
</dbReference>
<dbReference type="GO" id="GO:0006281">
    <property type="term" value="P:DNA repair"/>
    <property type="evidence" value="ECO:0007669"/>
    <property type="project" value="EnsemblFungi"/>
</dbReference>
<dbReference type="Proteomes" id="UP000002866">
    <property type="component" value="Chromosome 4"/>
</dbReference>
<dbReference type="STRING" id="1071380.I2H2P8"/>
<dbReference type="InterPro" id="IPR014803">
    <property type="entry name" value="DNA_repair_Nse5/Nse6"/>
</dbReference>
<dbReference type="InParanoid" id="I2H2P8"/>
<protein>
    <submittedName>
        <fullName evidence="1">Uncharacterized protein</fullName>
    </submittedName>
</protein>
<dbReference type="OMA" id="LLRCQLF"/>